<proteinExistence type="inferred from homology"/>
<feature type="non-terminal residue" evidence="6">
    <location>
        <position position="208"/>
    </location>
</feature>
<evidence type="ECO:0000256" key="2">
    <source>
        <dbReference type="ARBA" id="ARBA00022980"/>
    </source>
</evidence>
<keyword evidence="3" id="KW-0687">Ribonucleoprotein</keyword>
<dbReference type="Proteomes" id="UP001159427">
    <property type="component" value="Unassembled WGS sequence"/>
</dbReference>
<evidence type="ECO:0000256" key="3">
    <source>
        <dbReference type="ARBA" id="ARBA00023274"/>
    </source>
</evidence>
<dbReference type="InterPro" id="IPR047865">
    <property type="entry name" value="Ribosomal_uL10_bac_type"/>
</dbReference>
<keyword evidence="2" id="KW-0689">Ribosomal protein</keyword>
<keyword evidence="7" id="KW-1185">Reference proteome</keyword>
<comment type="caution">
    <text evidence="6">The sequence shown here is derived from an EMBL/GenBank/DDBJ whole genome shotgun (WGS) entry which is preliminary data.</text>
</comment>
<evidence type="ECO:0000313" key="7">
    <source>
        <dbReference type="Proteomes" id="UP001159427"/>
    </source>
</evidence>
<organism evidence="6 7">
    <name type="scientific">Porites evermanni</name>
    <dbReference type="NCBI Taxonomy" id="104178"/>
    <lineage>
        <taxon>Eukaryota</taxon>
        <taxon>Metazoa</taxon>
        <taxon>Cnidaria</taxon>
        <taxon>Anthozoa</taxon>
        <taxon>Hexacorallia</taxon>
        <taxon>Scleractinia</taxon>
        <taxon>Fungiina</taxon>
        <taxon>Poritidae</taxon>
        <taxon>Porites</taxon>
    </lineage>
</organism>
<name>A0ABN8SEB8_9CNID</name>
<protein>
    <recommendedName>
        <fullName evidence="4">Large ribosomal subunit protein uL10m</fullName>
    </recommendedName>
    <alternativeName>
        <fullName evidence="5">39S ribosomal protein L10, mitochondrial</fullName>
    </alternativeName>
</protein>
<dbReference type="CDD" id="cd05797">
    <property type="entry name" value="Ribosomal_L10"/>
    <property type="match status" value="1"/>
</dbReference>
<dbReference type="Pfam" id="PF00466">
    <property type="entry name" value="Ribosomal_L10"/>
    <property type="match status" value="1"/>
</dbReference>
<evidence type="ECO:0000313" key="6">
    <source>
        <dbReference type="EMBL" id="CAH3190051.1"/>
    </source>
</evidence>
<dbReference type="EMBL" id="CALNXI010002695">
    <property type="protein sequence ID" value="CAH3190051.1"/>
    <property type="molecule type" value="Genomic_DNA"/>
</dbReference>
<evidence type="ECO:0000256" key="1">
    <source>
        <dbReference type="ARBA" id="ARBA00008889"/>
    </source>
</evidence>
<dbReference type="InterPro" id="IPR001790">
    <property type="entry name" value="Ribosomal_uL10"/>
</dbReference>
<comment type="similarity">
    <text evidence="1">Belongs to the universal ribosomal protein uL10 family.</text>
</comment>
<reference evidence="6 7" key="1">
    <citation type="submission" date="2022-05" db="EMBL/GenBank/DDBJ databases">
        <authorList>
            <consortium name="Genoscope - CEA"/>
            <person name="William W."/>
        </authorList>
    </citation>
    <scope>NUCLEOTIDE SEQUENCE [LARGE SCALE GENOMIC DNA]</scope>
</reference>
<dbReference type="SUPFAM" id="SSF160369">
    <property type="entry name" value="Ribosomal protein L10-like"/>
    <property type="match status" value="1"/>
</dbReference>
<dbReference type="Gene3D" id="3.30.70.1730">
    <property type="match status" value="1"/>
</dbReference>
<gene>
    <name evidence="6" type="ORF">PEVE_00020010</name>
</gene>
<dbReference type="PANTHER" id="PTHR11560">
    <property type="entry name" value="39S RIBOSOMAL PROTEIN L10, MITOCHONDRIAL"/>
    <property type="match status" value="1"/>
</dbReference>
<dbReference type="InterPro" id="IPR043141">
    <property type="entry name" value="Ribosomal_uL10-like_sf"/>
</dbReference>
<accession>A0ABN8SEB8</accession>
<evidence type="ECO:0000256" key="5">
    <source>
        <dbReference type="ARBA" id="ARBA00035716"/>
    </source>
</evidence>
<evidence type="ECO:0000256" key="4">
    <source>
        <dbReference type="ARBA" id="ARBA00035707"/>
    </source>
</evidence>
<sequence>MALACIRTAKTNFLALPFLVSTARVELTRKISKMARSCKAGRNKRREVKPNPRKLMIADQVREVFDSNNMVVVCHFSDLNTQEWEELRFNLGKDEITVKMFPNRVSCKALENTKYCEITPLFLASTFVTYSKEAKVKPLLSAVKKQPKVELLGGKIDNQLWSRKSVVDYSKLPSLTELHGQLLHMLSEPSRRLTTLLGQNQTNLAENL</sequence>